<dbReference type="InterPro" id="IPR002146">
    <property type="entry name" value="ATP_synth_b/b'su_bac/chlpt"/>
</dbReference>
<evidence type="ECO:0000256" key="8">
    <source>
        <dbReference type="ARBA" id="ARBA00023136"/>
    </source>
</evidence>
<dbReference type="GO" id="GO:0046933">
    <property type="term" value="F:proton-transporting ATP synthase activity, rotational mechanism"/>
    <property type="evidence" value="ECO:0007669"/>
    <property type="project" value="UniProtKB-UniRule"/>
</dbReference>
<dbReference type="NCBIfam" id="TIGR01144">
    <property type="entry name" value="ATP_synt_b"/>
    <property type="match status" value="1"/>
</dbReference>
<evidence type="ECO:0000256" key="11">
    <source>
        <dbReference type="ARBA" id="ARBA00037847"/>
    </source>
</evidence>
<dbReference type="Proteomes" id="UP000230543">
    <property type="component" value="Unassembled WGS sequence"/>
</dbReference>
<name>A0A2M6WC58_9BACT</name>
<evidence type="ECO:0000256" key="12">
    <source>
        <dbReference type="HAMAP-Rule" id="MF_01398"/>
    </source>
</evidence>
<accession>A0A2M6WC58</accession>
<evidence type="ECO:0000256" key="2">
    <source>
        <dbReference type="ARBA" id="ARBA00022448"/>
    </source>
</evidence>
<dbReference type="AlphaFoldDB" id="A0A2M6WC58"/>
<evidence type="ECO:0000256" key="4">
    <source>
        <dbReference type="ARBA" id="ARBA00022692"/>
    </source>
</evidence>
<evidence type="ECO:0000256" key="13">
    <source>
        <dbReference type="RuleBase" id="RU003848"/>
    </source>
</evidence>
<sequence>MDELIKTFHIDWKLLVAQIVNFGIVLFVLWRFALKPLMKIMDKRTREIEKSLDDAKKIETNLMMSERAREEKIIEAKQSAVRILTEAREQAKDQGQNLIDSAKGEVQTIVAAAKEQMTREKTKMLEEVKGEVSQLIVKATEKVLVEVADAKLDQQTINKVLRDLD</sequence>
<keyword evidence="5 12" id="KW-0375">Hydrogen ion transport</keyword>
<dbReference type="Gene3D" id="6.10.250.1580">
    <property type="match status" value="1"/>
</dbReference>
<feature type="transmembrane region" description="Helical" evidence="12">
    <location>
        <begin position="12"/>
        <end position="34"/>
    </location>
</feature>
<evidence type="ECO:0000256" key="9">
    <source>
        <dbReference type="ARBA" id="ARBA00023310"/>
    </source>
</evidence>
<dbReference type="InterPro" id="IPR005864">
    <property type="entry name" value="ATP_synth_F0_bsu_bac"/>
</dbReference>
<dbReference type="InterPro" id="IPR028987">
    <property type="entry name" value="ATP_synth_B-like_membr_sf"/>
</dbReference>
<comment type="subcellular location">
    <subcellularLocation>
        <location evidence="12">Cell membrane</location>
        <topology evidence="12">Single-pass membrane protein</topology>
    </subcellularLocation>
    <subcellularLocation>
        <location evidence="11">Endomembrane system</location>
        <topology evidence="11">Single-pass membrane protein</topology>
    </subcellularLocation>
</comment>
<dbReference type="PANTHER" id="PTHR33445">
    <property type="entry name" value="ATP SYNTHASE SUBUNIT B', CHLOROPLASTIC"/>
    <property type="match status" value="1"/>
</dbReference>
<dbReference type="HAMAP" id="MF_01398">
    <property type="entry name" value="ATP_synth_b_bprime"/>
    <property type="match status" value="1"/>
</dbReference>
<comment type="similarity">
    <text evidence="1 12 13">Belongs to the ATPase B chain family.</text>
</comment>
<dbReference type="GO" id="GO:0046961">
    <property type="term" value="F:proton-transporting ATPase activity, rotational mechanism"/>
    <property type="evidence" value="ECO:0007669"/>
    <property type="project" value="TreeGrafter"/>
</dbReference>
<evidence type="ECO:0000256" key="1">
    <source>
        <dbReference type="ARBA" id="ARBA00005513"/>
    </source>
</evidence>
<organism evidence="14 15">
    <name type="scientific">Candidatus Komeilibacteria bacterium CG10_big_fil_rev_8_21_14_0_10_41_13</name>
    <dbReference type="NCBI Taxonomy" id="1974476"/>
    <lineage>
        <taxon>Bacteria</taxon>
        <taxon>Candidatus Komeiliibacteriota</taxon>
    </lineage>
</organism>
<comment type="function">
    <text evidence="10 12">F(1)F(0) ATP synthase produces ATP from ADP in the presence of a proton or sodium gradient. F-type ATPases consist of two structural domains, F(1) containing the extramembraneous catalytic core and F(0) containing the membrane proton channel, linked together by a central stalk and a peripheral stalk. During catalysis, ATP synthesis in the catalytic domain of F(1) is coupled via a rotary mechanism of the central stalk subunits to proton translocation.</text>
</comment>
<dbReference type="GO" id="GO:0045259">
    <property type="term" value="C:proton-transporting ATP synthase complex"/>
    <property type="evidence" value="ECO:0007669"/>
    <property type="project" value="UniProtKB-KW"/>
</dbReference>
<dbReference type="CDD" id="cd06503">
    <property type="entry name" value="ATP-synt_Fo_b"/>
    <property type="match status" value="1"/>
</dbReference>
<keyword evidence="9 12" id="KW-0066">ATP synthesis</keyword>
<keyword evidence="3 12" id="KW-0138">CF(0)</keyword>
<dbReference type="EMBL" id="PFBO01000090">
    <property type="protein sequence ID" value="PIT90381.1"/>
    <property type="molecule type" value="Genomic_DNA"/>
</dbReference>
<dbReference type="Pfam" id="PF00430">
    <property type="entry name" value="ATP-synt_B"/>
    <property type="match status" value="1"/>
</dbReference>
<proteinExistence type="inferred from homology"/>
<keyword evidence="12" id="KW-1003">Cell membrane</keyword>
<comment type="caution">
    <text evidence="14">The sequence shown here is derived from an EMBL/GenBank/DDBJ whole genome shotgun (WGS) entry which is preliminary data.</text>
</comment>
<evidence type="ECO:0000256" key="3">
    <source>
        <dbReference type="ARBA" id="ARBA00022547"/>
    </source>
</evidence>
<evidence type="ECO:0000256" key="10">
    <source>
        <dbReference type="ARBA" id="ARBA00025198"/>
    </source>
</evidence>
<keyword evidence="6 12" id="KW-1133">Transmembrane helix</keyword>
<evidence type="ECO:0000256" key="5">
    <source>
        <dbReference type="ARBA" id="ARBA00022781"/>
    </source>
</evidence>
<keyword evidence="7 12" id="KW-0406">Ion transport</keyword>
<dbReference type="InterPro" id="IPR050059">
    <property type="entry name" value="ATP_synthase_B_chain"/>
</dbReference>
<reference evidence="15" key="1">
    <citation type="submission" date="2017-09" db="EMBL/GenBank/DDBJ databases">
        <title>Depth-based differentiation of microbial function through sediment-hosted aquifers and enrichment of novel symbionts in the deep terrestrial subsurface.</title>
        <authorList>
            <person name="Probst A.J."/>
            <person name="Ladd B."/>
            <person name="Jarett J.K."/>
            <person name="Geller-Mcgrath D.E."/>
            <person name="Sieber C.M.K."/>
            <person name="Emerson J.B."/>
            <person name="Anantharaman K."/>
            <person name="Thomas B.C."/>
            <person name="Malmstrom R."/>
            <person name="Stieglmeier M."/>
            <person name="Klingl A."/>
            <person name="Woyke T."/>
            <person name="Ryan C.M."/>
            <person name="Banfield J.F."/>
        </authorList>
    </citation>
    <scope>NUCLEOTIDE SEQUENCE [LARGE SCALE GENOMIC DNA]</scope>
</reference>
<protein>
    <recommendedName>
        <fullName evidence="12">ATP synthase subunit b</fullName>
    </recommendedName>
    <alternativeName>
        <fullName evidence="12">ATP synthase F(0) sector subunit b</fullName>
    </alternativeName>
    <alternativeName>
        <fullName evidence="12">ATPase subunit I</fullName>
    </alternativeName>
    <alternativeName>
        <fullName evidence="12">F-type ATPase subunit b</fullName>
        <shortName evidence="12">F-ATPase subunit b</shortName>
    </alternativeName>
</protein>
<comment type="function">
    <text evidence="12">Component of the F(0) channel, it forms part of the peripheral stalk, linking F(1) to F(0).</text>
</comment>
<gene>
    <name evidence="12 14" type="primary">atpF</name>
    <name evidence="14" type="ORF">COU22_02545</name>
</gene>
<evidence type="ECO:0000313" key="14">
    <source>
        <dbReference type="EMBL" id="PIT90381.1"/>
    </source>
</evidence>
<comment type="subunit">
    <text evidence="12">F-type ATPases have 2 components, F(1) - the catalytic core - and F(0) - the membrane proton channel. F(1) has five subunits: alpha(3), beta(3), gamma(1), delta(1), epsilon(1). F(0) has three main subunits: a(1), b(2) and c(10-14). The alpha and beta chains form an alternating ring which encloses part of the gamma chain. F(1) is attached to F(0) by a central stalk formed by the gamma and epsilon chains, while a peripheral stalk is formed by the delta and b chains.</text>
</comment>
<evidence type="ECO:0000313" key="15">
    <source>
        <dbReference type="Proteomes" id="UP000230543"/>
    </source>
</evidence>
<keyword evidence="2 12" id="KW-0813">Transport</keyword>
<evidence type="ECO:0000256" key="7">
    <source>
        <dbReference type="ARBA" id="ARBA00023065"/>
    </source>
</evidence>
<keyword evidence="4 12" id="KW-0812">Transmembrane</keyword>
<evidence type="ECO:0000256" key="6">
    <source>
        <dbReference type="ARBA" id="ARBA00022989"/>
    </source>
</evidence>
<keyword evidence="8 12" id="KW-0472">Membrane</keyword>
<dbReference type="PANTHER" id="PTHR33445:SF2">
    <property type="entry name" value="ATP SYNTHASE SUBUNIT B', CHLOROPLASTIC"/>
    <property type="match status" value="1"/>
</dbReference>
<dbReference type="SUPFAM" id="SSF81573">
    <property type="entry name" value="F1F0 ATP synthase subunit B, membrane domain"/>
    <property type="match status" value="1"/>
</dbReference>
<dbReference type="GO" id="GO:0005886">
    <property type="term" value="C:plasma membrane"/>
    <property type="evidence" value="ECO:0007669"/>
    <property type="project" value="UniProtKB-SubCell"/>
</dbReference>
<dbReference type="GO" id="GO:0012505">
    <property type="term" value="C:endomembrane system"/>
    <property type="evidence" value="ECO:0007669"/>
    <property type="project" value="UniProtKB-SubCell"/>
</dbReference>